<dbReference type="KEGG" id="pcor:KS4_36500"/>
<gene>
    <name evidence="2" type="ORF">KS4_36500</name>
</gene>
<feature type="compositionally biased region" description="Basic residues" evidence="1">
    <location>
        <begin position="151"/>
        <end position="161"/>
    </location>
</feature>
<evidence type="ECO:0000256" key="1">
    <source>
        <dbReference type="SAM" id="MobiDB-lite"/>
    </source>
</evidence>
<dbReference type="Proteomes" id="UP000317369">
    <property type="component" value="Chromosome"/>
</dbReference>
<evidence type="ECO:0000313" key="2">
    <source>
        <dbReference type="EMBL" id="QDU35567.1"/>
    </source>
</evidence>
<reference evidence="2 3" key="1">
    <citation type="submission" date="2019-02" db="EMBL/GenBank/DDBJ databases">
        <title>Deep-cultivation of Planctomycetes and their phenomic and genomic characterization uncovers novel biology.</title>
        <authorList>
            <person name="Wiegand S."/>
            <person name="Jogler M."/>
            <person name="Boedeker C."/>
            <person name="Pinto D."/>
            <person name="Vollmers J."/>
            <person name="Rivas-Marin E."/>
            <person name="Kohn T."/>
            <person name="Peeters S.H."/>
            <person name="Heuer A."/>
            <person name="Rast P."/>
            <person name="Oberbeckmann S."/>
            <person name="Bunk B."/>
            <person name="Jeske O."/>
            <person name="Meyerdierks A."/>
            <person name="Storesund J.E."/>
            <person name="Kallscheuer N."/>
            <person name="Luecker S."/>
            <person name="Lage O.M."/>
            <person name="Pohl T."/>
            <person name="Merkel B.J."/>
            <person name="Hornburger P."/>
            <person name="Mueller R.-W."/>
            <person name="Bruemmer F."/>
            <person name="Labrenz M."/>
            <person name="Spormann A.M."/>
            <person name="Op den Camp H."/>
            <person name="Overmann J."/>
            <person name="Amann R."/>
            <person name="Jetten M.S.M."/>
            <person name="Mascher T."/>
            <person name="Medema M.H."/>
            <person name="Devos D.P."/>
            <person name="Kaster A.-K."/>
            <person name="Ovreas L."/>
            <person name="Rohde M."/>
            <person name="Galperin M.Y."/>
            <person name="Jogler C."/>
        </authorList>
    </citation>
    <scope>NUCLEOTIDE SEQUENCE [LARGE SCALE GENOMIC DNA]</scope>
    <source>
        <strain evidence="2 3">KS4</strain>
    </source>
</reference>
<dbReference type="RefSeq" id="WP_145081119.1">
    <property type="nucleotide sequence ID" value="NZ_CP036425.1"/>
</dbReference>
<dbReference type="AlphaFoldDB" id="A0A517YZB8"/>
<evidence type="ECO:0000313" key="3">
    <source>
        <dbReference type="Proteomes" id="UP000317369"/>
    </source>
</evidence>
<protein>
    <submittedName>
        <fullName evidence="2">Uncharacterized protein</fullName>
    </submittedName>
</protein>
<dbReference type="EMBL" id="CP036425">
    <property type="protein sequence ID" value="QDU35567.1"/>
    <property type="molecule type" value="Genomic_DNA"/>
</dbReference>
<name>A0A517YZB8_9BACT</name>
<proteinExistence type="predicted"/>
<organism evidence="2 3">
    <name type="scientific">Poriferisphaera corsica</name>
    <dbReference type="NCBI Taxonomy" id="2528020"/>
    <lineage>
        <taxon>Bacteria</taxon>
        <taxon>Pseudomonadati</taxon>
        <taxon>Planctomycetota</taxon>
        <taxon>Phycisphaerae</taxon>
        <taxon>Phycisphaerales</taxon>
        <taxon>Phycisphaeraceae</taxon>
        <taxon>Poriferisphaera</taxon>
    </lineage>
</organism>
<sequence>MVQVRGSLKGLSEENLRINMVSHSEELLDRSTHLPTADRVLLEQVLRYGFTAHEIGRLSGITSSSVLRRVRKLSGRLRDPMYRFVTEKEVLIPRDLKVTARLIFVEGRSMRVASEKQGVTMHHTRKRVQQLRMLKEAHEQMNGLGETLKRERTRGRSRKRS</sequence>
<feature type="region of interest" description="Disordered" evidence="1">
    <location>
        <begin position="139"/>
        <end position="161"/>
    </location>
</feature>
<accession>A0A517YZB8</accession>
<keyword evidence="3" id="KW-1185">Reference proteome</keyword>